<accession>A0A8J7J881</accession>
<feature type="signal peptide" evidence="1">
    <location>
        <begin position="1"/>
        <end position="23"/>
    </location>
</feature>
<reference evidence="2" key="1">
    <citation type="submission" date="2020-12" db="EMBL/GenBank/DDBJ databases">
        <title>Geomonas sp. Red875, isolated from river sediment.</title>
        <authorList>
            <person name="Xu Z."/>
            <person name="Zhang Z."/>
            <person name="Masuda Y."/>
            <person name="Itoh H."/>
            <person name="Senoo K."/>
        </authorList>
    </citation>
    <scope>NUCLEOTIDE SEQUENCE</scope>
    <source>
        <strain evidence="2">Red875</strain>
    </source>
</reference>
<evidence type="ECO:0000313" key="3">
    <source>
        <dbReference type="Proteomes" id="UP000636888"/>
    </source>
</evidence>
<name>A0A8J7J881_9BACT</name>
<dbReference type="RefSeq" id="WP_199384631.1">
    <property type="nucleotide sequence ID" value="NZ_JAEMHM010000010.1"/>
</dbReference>
<keyword evidence="1" id="KW-0732">Signal</keyword>
<sequence length="431" mass="44717">MKAGSLSLSGVVGLLFLCGGAWAAQPDKPPCGTSGPLKGTDLSPAAYSYSESSAGNQTATFTVSSPPVDSTGACDGSLPPVYGNGDSGSEIWVDVKATEVYPSGDLVLTPAQQASLLAAFSFEPPSFLLNQPGLGNQTVVVKFTNIDLPPGQYDVNIQAKMVIPVPEKGIGVGPVNKTFTVTVLPPQQTALDTLPPEVQIIAPSSGKFLLNAPLHLEFTAYAPLESGAGTGVWAARAYSTSCAVANQVKQDLSKELTVYPTLPVNAGVTVTATDDTNVGAIGTFMLYAEADDNATPQYHTGTEMTSFTVGVGMTLLPPVSVVGRQFPTGSTVPIKWALTDANSANLSPFSSIIVTVTPPSPGVPTEYLAGDGAGAIRWEVDSNGKATQYLVNYPIPKDLSGTYTVAIYVEDICGEPAKQGEFRFTAVNKGK</sequence>
<comment type="caution">
    <text evidence="2">The sequence shown here is derived from an EMBL/GenBank/DDBJ whole genome shotgun (WGS) entry which is preliminary data.</text>
</comment>
<protein>
    <submittedName>
        <fullName evidence="2">Uncharacterized protein</fullName>
    </submittedName>
</protein>
<evidence type="ECO:0000256" key="1">
    <source>
        <dbReference type="SAM" id="SignalP"/>
    </source>
</evidence>
<evidence type="ECO:0000313" key="2">
    <source>
        <dbReference type="EMBL" id="MBJ6725741.1"/>
    </source>
</evidence>
<proteinExistence type="predicted"/>
<feature type="chain" id="PRO_5035244317" evidence="1">
    <location>
        <begin position="24"/>
        <end position="431"/>
    </location>
</feature>
<gene>
    <name evidence="2" type="ORF">JFN93_13555</name>
</gene>
<dbReference type="EMBL" id="JAEMHM010000010">
    <property type="protein sequence ID" value="MBJ6725741.1"/>
    <property type="molecule type" value="Genomic_DNA"/>
</dbReference>
<keyword evidence="3" id="KW-1185">Reference proteome</keyword>
<dbReference type="AlphaFoldDB" id="A0A8J7J881"/>
<dbReference type="Proteomes" id="UP000636888">
    <property type="component" value="Unassembled WGS sequence"/>
</dbReference>
<organism evidence="2 3">
    <name type="scientific">Geomesophilobacter sediminis</name>
    <dbReference type="NCBI Taxonomy" id="2798584"/>
    <lineage>
        <taxon>Bacteria</taxon>
        <taxon>Pseudomonadati</taxon>
        <taxon>Thermodesulfobacteriota</taxon>
        <taxon>Desulfuromonadia</taxon>
        <taxon>Geobacterales</taxon>
        <taxon>Geobacteraceae</taxon>
        <taxon>Geomesophilobacter</taxon>
    </lineage>
</organism>